<dbReference type="PANTHER" id="PTHR10996:SF178">
    <property type="entry name" value="2-HYDROXYACID DEHYDROGENASE YGL185C-RELATED"/>
    <property type="match status" value="1"/>
</dbReference>
<dbReference type="Pfam" id="PF00389">
    <property type="entry name" value="2-Hacid_dh"/>
    <property type="match status" value="1"/>
</dbReference>
<dbReference type="OrthoDB" id="4324715at2"/>
<dbReference type="PROSITE" id="PS00671">
    <property type="entry name" value="D_2_HYDROXYACID_DH_3"/>
    <property type="match status" value="1"/>
</dbReference>
<dbReference type="SUPFAM" id="SSF52283">
    <property type="entry name" value="Formate/glycerate dehydrogenase catalytic domain-like"/>
    <property type="match status" value="1"/>
</dbReference>
<dbReference type="InterPro" id="IPR029753">
    <property type="entry name" value="D-isomer_DH_CS"/>
</dbReference>
<evidence type="ECO:0000256" key="4">
    <source>
        <dbReference type="RuleBase" id="RU003719"/>
    </source>
</evidence>
<dbReference type="InterPro" id="IPR006139">
    <property type="entry name" value="D-isomer_2_OHA_DH_cat_dom"/>
</dbReference>
<feature type="domain" description="D-isomer specific 2-hydroxyacid dehydrogenase NAD-binding" evidence="6">
    <location>
        <begin position="152"/>
        <end position="318"/>
    </location>
</feature>
<dbReference type="AlphaFoldDB" id="A0A4R7HXH7"/>
<evidence type="ECO:0000259" key="6">
    <source>
        <dbReference type="Pfam" id="PF02826"/>
    </source>
</evidence>
<sequence>MNEPDRRWNVGLVGRELLRSAYLGDDALAQLDAFADFRFFESDLESSWDKPPEASPHDLDELKVFVTDLDALIVCHGSPRITAEVMDRAPHLKLIGELEGDRFAQRIDVEEASRRGVAVVDTTHGSSYPVAEWALGLTLVGLNNAGSLFRRLISGEEIFASRAEREADPVYRYGELTGKRVGLIGCGYIGRRLIELLRPFQVDLYVHDPYVPNEIADIYDLTLTSLEQVLTGCDVVICLVPLTPGTKGLLGRKELGMLRSGAVLVNVSRGAVIDTSALIDRLREGDVIACLDVFDPEPIPADSPVRSMHNVFLTPHIAGVTAAGRMRFFSLMVDEIERVFRGHRTRHDLSPRVVANRTGTPPDS</sequence>
<feature type="domain" description="D-isomer specific 2-hydroxyacid dehydrogenase catalytic" evidence="5">
    <location>
        <begin position="57"/>
        <end position="347"/>
    </location>
</feature>
<dbReference type="EMBL" id="SOAU01000001">
    <property type="protein sequence ID" value="TDT14916.1"/>
    <property type="molecule type" value="Genomic_DNA"/>
</dbReference>
<dbReference type="Gene3D" id="3.40.50.720">
    <property type="entry name" value="NAD(P)-binding Rossmann-like Domain"/>
    <property type="match status" value="2"/>
</dbReference>
<keyword evidence="3" id="KW-0520">NAD</keyword>
<reference evidence="7 8" key="1">
    <citation type="submission" date="2019-03" db="EMBL/GenBank/DDBJ databases">
        <title>Sequencing the genomes of 1000 actinobacteria strains.</title>
        <authorList>
            <person name="Klenk H.-P."/>
        </authorList>
    </citation>
    <scope>NUCLEOTIDE SEQUENCE [LARGE SCALE GENOMIC DNA]</scope>
    <source>
        <strain evidence="7 8">DSM 18936</strain>
    </source>
</reference>
<evidence type="ECO:0000256" key="3">
    <source>
        <dbReference type="ARBA" id="ARBA00023027"/>
    </source>
</evidence>
<proteinExistence type="inferred from homology"/>
<dbReference type="SUPFAM" id="SSF51735">
    <property type="entry name" value="NAD(P)-binding Rossmann-fold domains"/>
    <property type="match status" value="1"/>
</dbReference>
<dbReference type="InterPro" id="IPR036291">
    <property type="entry name" value="NAD(P)-bd_dom_sf"/>
</dbReference>
<keyword evidence="2 4" id="KW-0560">Oxidoreductase</keyword>
<organism evidence="7 8">
    <name type="scientific">Ilumatobacter fluminis</name>
    <dbReference type="NCBI Taxonomy" id="467091"/>
    <lineage>
        <taxon>Bacteria</taxon>
        <taxon>Bacillati</taxon>
        <taxon>Actinomycetota</taxon>
        <taxon>Acidimicrobiia</taxon>
        <taxon>Acidimicrobiales</taxon>
        <taxon>Ilumatobacteraceae</taxon>
        <taxon>Ilumatobacter</taxon>
    </lineage>
</organism>
<dbReference type="GO" id="GO:0051287">
    <property type="term" value="F:NAD binding"/>
    <property type="evidence" value="ECO:0007669"/>
    <property type="project" value="InterPro"/>
</dbReference>
<keyword evidence="8" id="KW-1185">Reference proteome</keyword>
<dbReference type="Pfam" id="PF02826">
    <property type="entry name" value="2-Hacid_dh_C"/>
    <property type="match status" value="1"/>
</dbReference>
<accession>A0A4R7HXH7</accession>
<evidence type="ECO:0000313" key="8">
    <source>
        <dbReference type="Proteomes" id="UP000294558"/>
    </source>
</evidence>
<dbReference type="InterPro" id="IPR006140">
    <property type="entry name" value="D-isomer_DH_NAD-bd"/>
</dbReference>
<comment type="similarity">
    <text evidence="1 4">Belongs to the D-isomer specific 2-hydroxyacid dehydrogenase family.</text>
</comment>
<dbReference type="GO" id="GO:0030267">
    <property type="term" value="F:glyoxylate reductase (NADPH) activity"/>
    <property type="evidence" value="ECO:0007669"/>
    <property type="project" value="TreeGrafter"/>
</dbReference>
<dbReference type="Proteomes" id="UP000294558">
    <property type="component" value="Unassembled WGS sequence"/>
</dbReference>
<dbReference type="PANTHER" id="PTHR10996">
    <property type="entry name" value="2-HYDROXYACID DEHYDROGENASE-RELATED"/>
    <property type="match status" value="1"/>
</dbReference>
<dbReference type="RefSeq" id="WP_133867422.1">
    <property type="nucleotide sequence ID" value="NZ_SOAU01000001.1"/>
</dbReference>
<evidence type="ECO:0000256" key="2">
    <source>
        <dbReference type="ARBA" id="ARBA00023002"/>
    </source>
</evidence>
<gene>
    <name evidence="7" type="ORF">BDK89_0475</name>
</gene>
<evidence type="ECO:0000256" key="1">
    <source>
        <dbReference type="ARBA" id="ARBA00005854"/>
    </source>
</evidence>
<comment type="caution">
    <text evidence="7">The sequence shown here is derived from an EMBL/GenBank/DDBJ whole genome shotgun (WGS) entry which is preliminary data.</text>
</comment>
<dbReference type="GO" id="GO:0005829">
    <property type="term" value="C:cytosol"/>
    <property type="evidence" value="ECO:0007669"/>
    <property type="project" value="TreeGrafter"/>
</dbReference>
<evidence type="ECO:0000313" key="7">
    <source>
        <dbReference type="EMBL" id="TDT14916.1"/>
    </source>
</evidence>
<evidence type="ECO:0000259" key="5">
    <source>
        <dbReference type="Pfam" id="PF00389"/>
    </source>
</evidence>
<dbReference type="GO" id="GO:0016618">
    <property type="term" value="F:hydroxypyruvate reductase [NAD(P)H] activity"/>
    <property type="evidence" value="ECO:0007669"/>
    <property type="project" value="TreeGrafter"/>
</dbReference>
<name>A0A4R7HXH7_9ACTN</name>
<dbReference type="InterPro" id="IPR050223">
    <property type="entry name" value="D-isomer_2-hydroxyacid_DH"/>
</dbReference>
<protein>
    <submittedName>
        <fullName evidence="7">Phosphoglycerate dehydrogenase-like enzyme</fullName>
    </submittedName>
</protein>